<dbReference type="PANTHER" id="PTHR11017">
    <property type="entry name" value="LEUCINE-RICH REPEAT-CONTAINING PROTEIN"/>
    <property type="match status" value="1"/>
</dbReference>
<evidence type="ECO:0000256" key="2">
    <source>
        <dbReference type="ARBA" id="ARBA00022737"/>
    </source>
</evidence>
<dbReference type="SMART" id="SM00255">
    <property type="entry name" value="TIR"/>
    <property type="match status" value="1"/>
</dbReference>
<sequence length="580" mass="67494">MPFPINKEDSSFSFTHQCRYDVFVSFRGEDTRNNFTSILNGILYHHGINIFLDNEHLRGEEILDKLFEAIESSRISIIVFSKNYAFSTWCLKELVKILECKTKGQIVLPIFYKVDPSEVRNQKGKFGEALTKHETKFKDKMEVQKWRIALHEAGNIGGWHCTKDHPQFTLIKEVFEVISRVKLNYTKIFDVKYPVGIDSRVEDINLCLDIDSKDVRMVVIHGLPGIGKTTIAKAIYDLIAFRFEGSIFLENVKEKSITNDGRRQLRETLYSEILGARTLKELGAIKRINMRMEMPQHKRILLILDDVDKLIQVTDLLGECNCFASGSRIIITTRDEKLLSTFQKDCHLTYYDYRVKELDEHESRVLFCQHAFKRSKPKEDYLELVDSFIHYAKGLPLALKIIGSDLYPRGDICFWKSALAKYKRILNPNILEILKISYDGLDQNQQDVFLDITCFLKGYGKDVVKHILESCNSYDPYFDIEILKDKSLIFVDERGKLWMHDLIEQMGLEIIKQESKKHKRLLCYDDASKLSDTGLEEVEGVTLCLPQPRNMRIDFGRMKNLKYLTVRNLICEDVKYLPNE</sequence>
<dbReference type="Gene3D" id="3.40.50.10140">
    <property type="entry name" value="Toll/interleukin-1 receptor homology (TIR) domain"/>
    <property type="match status" value="1"/>
</dbReference>
<evidence type="ECO:0000256" key="1">
    <source>
        <dbReference type="ARBA" id="ARBA00022614"/>
    </source>
</evidence>
<protein>
    <recommendedName>
        <fullName evidence="5">TIR domain-containing protein</fullName>
    </recommendedName>
</protein>
<dbReference type="InterPro" id="IPR058192">
    <property type="entry name" value="WHD_ROQ1-like"/>
</dbReference>
<dbReference type="InterPro" id="IPR044974">
    <property type="entry name" value="Disease_R_plants"/>
</dbReference>
<dbReference type="Pfam" id="PF01582">
    <property type="entry name" value="TIR"/>
    <property type="match status" value="1"/>
</dbReference>
<dbReference type="PRINTS" id="PR00364">
    <property type="entry name" value="DISEASERSIST"/>
</dbReference>
<evidence type="ECO:0000313" key="7">
    <source>
        <dbReference type="Proteomes" id="UP001459277"/>
    </source>
</evidence>
<keyword evidence="4" id="KW-0520">NAD</keyword>
<evidence type="ECO:0000256" key="4">
    <source>
        <dbReference type="ARBA" id="ARBA00023027"/>
    </source>
</evidence>
<dbReference type="PROSITE" id="PS50104">
    <property type="entry name" value="TIR"/>
    <property type="match status" value="1"/>
</dbReference>
<dbReference type="Gene3D" id="1.10.8.430">
    <property type="entry name" value="Helical domain of apoptotic protease-activating factors"/>
    <property type="match status" value="1"/>
</dbReference>
<dbReference type="InterPro" id="IPR036390">
    <property type="entry name" value="WH_DNA-bd_sf"/>
</dbReference>
<dbReference type="InterPro" id="IPR027417">
    <property type="entry name" value="P-loop_NTPase"/>
</dbReference>
<dbReference type="Pfam" id="PF23282">
    <property type="entry name" value="WHD_ROQ1"/>
    <property type="match status" value="1"/>
</dbReference>
<dbReference type="SMART" id="SM00382">
    <property type="entry name" value="AAA"/>
    <property type="match status" value="1"/>
</dbReference>
<evidence type="ECO:0000259" key="5">
    <source>
        <dbReference type="PROSITE" id="PS50104"/>
    </source>
</evidence>
<dbReference type="GO" id="GO:0006952">
    <property type="term" value="P:defense response"/>
    <property type="evidence" value="ECO:0007669"/>
    <property type="project" value="UniProtKB-KW"/>
</dbReference>
<keyword evidence="3" id="KW-0611">Plant defense</keyword>
<keyword evidence="2" id="KW-0677">Repeat</keyword>
<reference evidence="6 7" key="1">
    <citation type="submission" date="2024-01" db="EMBL/GenBank/DDBJ databases">
        <title>A telomere-to-telomere, gap-free genome of sweet tea (Lithocarpus litseifolius).</title>
        <authorList>
            <person name="Zhou J."/>
        </authorList>
    </citation>
    <scope>NUCLEOTIDE SEQUENCE [LARGE SCALE GENOMIC DNA]</scope>
    <source>
        <strain evidence="6">Zhou-2022a</strain>
        <tissue evidence="6">Leaf</tissue>
    </source>
</reference>
<dbReference type="InterPro" id="IPR002182">
    <property type="entry name" value="NB-ARC"/>
</dbReference>
<evidence type="ECO:0000313" key="6">
    <source>
        <dbReference type="EMBL" id="KAL0005652.1"/>
    </source>
</evidence>
<dbReference type="GO" id="GO:0007165">
    <property type="term" value="P:signal transduction"/>
    <property type="evidence" value="ECO:0007669"/>
    <property type="project" value="InterPro"/>
</dbReference>
<dbReference type="InterPro" id="IPR042197">
    <property type="entry name" value="Apaf_helical"/>
</dbReference>
<dbReference type="Proteomes" id="UP001459277">
    <property type="component" value="Unassembled WGS sequence"/>
</dbReference>
<dbReference type="SUPFAM" id="SSF52540">
    <property type="entry name" value="P-loop containing nucleoside triphosphate hydrolases"/>
    <property type="match status" value="1"/>
</dbReference>
<keyword evidence="1" id="KW-0433">Leucine-rich repeat</keyword>
<comment type="caution">
    <text evidence="6">The sequence shown here is derived from an EMBL/GenBank/DDBJ whole genome shotgun (WGS) entry which is preliminary data.</text>
</comment>
<dbReference type="Pfam" id="PF00931">
    <property type="entry name" value="NB-ARC"/>
    <property type="match status" value="1"/>
</dbReference>
<dbReference type="Gene3D" id="3.40.50.300">
    <property type="entry name" value="P-loop containing nucleotide triphosphate hydrolases"/>
    <property type="match status" value="1"/>
</dbReference>
<accession>A0AAW2D5K7</accession>
<dbReference type="InterPro" id="IPR003593">
    <property type="entry name" value="AAA+_ATPase"/>
</dbReference>
<dbReference type="GO" id="GO:0043531">
    <property type="term" value="F:ADP binding"/>
    <property type="evidence" value="ECO:0007669"/>
    <property type="project" value="InterPro"/>
</dbReference>
<dbReference type="InterPro" id="IPR000157">
    <property type="entry name" value="TIR_dom"/>
</dbReference>
<dbReference type="InterPro" id="IPR035897">
    <property type="entry name" value="Toll_tir_struct_dom_sf"/>
</dbReference>
<organism evidence="6 7">
    <name type="scientific">Lithocarpus litseifolius</name>
    <dbReference type="NCBI Taxonomy" id="425828"/>
    <lineage>
        <taxon>Eukaryota</taxon>
        <taxon>Viridiplantae</taxon>
        <taxon>Streptophyta</taxon>
        <taxon>Embryophyta</taxon>
        <taxon>Tracheophyta</taxon>
        <taxon>Spermatophyta</taxon>
        <taxon>Magnoliopsida</taxon>
        <taxon>eudicotyledons</taxon>
        <taxon>Gunneridae</taxon>
        <taxon>Pentapetalae</taxon>
        <taxon>rosids</taxon>
        <taxon>fabids</taxon>
        <taxon>Fagales</taxon>
        <taxon>Fagaceae</taxon>
        <taxon>Lithocarpus</taxon>
    </lineage>
</organism>
<gene>
    <name evidence="6" type="ORF">SO802_013213</name>
</gene>
<dbReference type="EMBL" id="JAZDWU010000004">
    <property type="protein sequence ID" value="KAL0005652.1"/>
    <property type="molecule type" value="Genomic_DNA"/>
</dbReference>
<dbReference type="SUPFAM" id="SSF52200">
    <property type="entry name" value="Toll/Interleukin receptor TIR domain"/>
    <property type="match status" value="1"/>
</dbReference>
<feature type="domain" description="TIR" evidence="5">
    <location>
        <begin position="18"/>
        <end position="182"/>
    </location>
</feature>
<proteinExistence type="predicted"/>
<evidence type="ECO:0000256" key="3">
    <source>
        <dbReference type="ARBA" id="ARBA00022821"/>
    </source>
</evidence>
<dbReference type="SUPFAM" id="SSF46785">
    <property type="entry name" value="Winged helix' DNA-binding domain"/>
    <property type="match status" value="1"/>
</dbReference>
<keyword evidence="7" id="KW-1185">Reference proteome</keyword>
<dbReference type="PANTHER" id="PTHR11017:SF570">
    <property type="entry name" value="DISEASE RESISTANCE PROTEIN (TIR-NBS CLASS)-RELATED"/>
    <property type="match status" value="1"/>
</dbReference>
<dbReference type="AlphaFoldDB" id="A0AAW2D5K7"/>
<name>A0AAW2D5K7_9ROSI</name>
<dbReference type="FunFam" id="3.40.50.10140:FF:000007">
    <property type="entry name" value="Disease resistance protein (TIR-NBS-LRR class)"/>
    <property type="match status" value="1"/>
</dbReference>